<accession>A0AAN7U632</accession>
<sequence>MNSDLHHPAHTAPYTFTLHDILSTMFGFGKTSSQADITYQRIHLHRLDMLKTTEVDDPKSEIVYLMKLELTNTDEKINAIAEVIAGAHFDTLSNNAILTAGGYANKESLKEALLKIDATHWKNNLEAMLARGAAVYIALDKQEIVGVIVLIHLTEKIPTELDLPEEGPTGEVPFPDPSDLEAVKAYAQSEAKDKGFMHQLRCNVNSLLDHRGAGKLWELCGFGVKEKYRRRGIGRALVKYALSQIPGGDRAIIHAETRVEAMYRRMGFKYASSESGTVYSITLKPEWDSAQRPLVFPMMSLQKEADKTSKRWMLG</sequence>
<name>A0AAN7U632_9PEZI</name>
<dbReference type="CDD" id="cd04301">
    <property type="entry name" value="NAT_SF"/>
    <property type="match status" value="1"/>
</dbReference>
<dbReference type="InterPro" id="IPR016181">
    <property type="entry name" value="Acyl_CoA_acyltransferase"/>
</dbReference>
<keyword evidence="3" id="KW-1185">Reference proteome</keyword>
<protein>
    <recommendedName>
        <fullName evidence="1">N-acetyltransferase domain-containing protein</fullName>
    </recommendedName>
</protein>
<evidence type="ECO:0000259" key="1">
    <source>
        <dbReference type="PROSITE" id="PS51186"/>
    </source>
</evidence>
<dbReference type="Pfam" id="PF13508">
    <property type="entry name" value="Acetyltransf_7"/>
    <property type="match status" value="1"/>
</dbReference>
<dbReference type="EMBL" id="JAWHQM010000003">
    <property type="protein sequence ID" value="KAK5626125.1"/>
    <property type="molecule type" value="Genomic_DNA"/>
</dbReference>
<dbReference type="PROSITE" id="PS51186">
    <property type="entry name" value="GNAT"/>
    <property type="match status" value="1"/>
</dbReference>
<evidence type="ECO:0000313" key="2">
    <source>
        <dbReference type="EMBL" id="KAK5626125.1"/>
    </source>
</evidence>
<comment type="caution">
    <text evidence="2">The sequence shown here is derived from an EMBL/GenBank/DDBJ whole genome shotgun (WGS) entry which is preliminary data.</text>
</comment>
<dbReference type="Proteomes" id="UP001305414">
    <property type="component" value="Unassembled WGS sequence"/>
</dbReference>
<dbReference type="SUPFAM" id="SSF55729">
    <property type="entry name" value="Acyl-CoA N-acyltransferases (Nat)"/>
    <property type="match status" value="1"/>
</dbReference>
<dbReference type="InterPro" id="IPR000182">
    <property type="entry name" value="GNAT_dom"/>
</dbReference>
<reference evidence="2 3" key="1">
    <citation type="submission" date="2023-10" db="EMBL/GenBank/DDBJ databases">
        <title>Draft genome sequence of Xylaria bambusicola isolate GMP-LS, the root and basal stem rot pathogen of sugarcane in Indonesia.</title>
        <authorList>
            <person name="Selvaraj P."/>
            <person name="Muralishankar V."/>
            <person name="Muruganantham S."/>
            <person name="Sp S."/>
            <person name="Haryani S."/>
            <person name="Lau K.J.X."/>
            <person name="Naqvi N.I."/>
        </authorList>
    </citation>
    <scope>NUCLEOTIDE SEQUENCE [LARGE SCALE GENOMIC DNA]</scope>
    <source>
        <strain evidence="2">GMP-LS</strain>
    </source>
</reference>
<gene>
    <name evidence="2" type="ORF">RRF57_001840</name>
</gene>
<proteinExistence type="predicted"/>
<dbReference type="Gene3D" id="3.40.630.30">
    <property type="match status" value="1"/>
</dbReference>
<feature type="domain" description="N-acetyltransferase" evidence="1">
    <location>
        <begin position="151"/>
        <end position="288"/>
    </location>
</feature>
<dbReference type="GO" id="GO:0016747">
    <property type="term" value="F:acyltransferase activity, transferring groups other than amino-acyl groups"/>
    <property type="evidence" value="ECO:0007669"/>
    <property type="project" value="InterPro"/>
</dbReference>
<organism evidence="2 3">
    <name type="scientific">Xylaria bambusicola</name>
    <dbReference type="NCBI Taxonomy" id="326684"/>
    <lineage>
        <taxon>Eukaryota</taxon>
        <taxon>Fungi</taxon>
        <taxon>Dikarya</taxon>
        <taxon>Ascomycota</taxon>
        <taxon>Pezizomycotina</taxon>
        <taxon>Sordariomycetes</taxon>
        <taxon>Xylariomycetidae</taxon>
        <taxon>Xylariales</taxon>
        <taxon>Xylariaceae</taxon>
        <taxon>Xylaria</taxon>
    </lineage>
</organism>
<evidence type="ECO:0000313" key="3">
    <source>
        <dbReference type="Proteomes" id="UP001305414"/>
    </source>
</evidence>
<dbReference type="AlphaFoldDB" id="A0AAN7U632"/>